<feature type="transmembrane region" description="Helical" evidence="1">
    <location>
        <begin position="132"/>
        <end position="148"/>
    </location>
</feature>
<keyword evidence="1" id="KW-0812">Transmembrane</keyword>
<dbReference type="SUPFAM" id="SSF46785">
    <property type="entry name" value="Winged helix' DNA-binding domain"/>
    <property type="match status" value="1"/>
</dbReference>
<dbReference type="PATRIC" id="fig|997296.3.peg.1609"/>
<dbReference type="OrthoDB" id="2381125at2"/>
<dbReference type="InterPro" id="IPR036390">
    <property type="entry name" value="WH_DNA-bd_sf"/>
</dbReference>
<dbReference type="STRING" id="997296.PB1_07572"/>
<keyword evidence="1" id="KW-0472">Membrane</keyword>
<gene>
    <name evidence="2" type="ORF">PB1_07572</name>
</gene>
<sequence length="225" mass="25942">MNLTERKKQFLQKLMDLYERTELPVHYETLAKAIGVSKWTAYDMLKQLEKLGFLTRDYTINNRETGRSQIVYTPSKKAFNLLNNSSSIEVSMEEWEEIKKEVLAFSQQLKELNPNKAIQKVLEEMSKIKKKAILCVYILCLLIVYLNNSSERTIFLIKYIVEDIHEHHTRLIMFVGTVIGTIIQTANKNLGSELAKLGSDFVGIIGQLSTKEKEMISDFLIESIS</sequence>
<dbReference type="Gene3D" id="1.10.10.10">
    <property type="entry name" value="Winged helix-like DNA-binding domain superfamily/Winged helix DNA-binding domain"/>
    <property type="match status" value="1"/>
</dbReference>
<comment type="caution">
    <text evidence="2">The sequence shown here is derived from an EMBL/GenBank/DDBJ whole genome shotgun (WGS) entry which is preliminary data.</text>
</comment>
<dbReference type="RefSeq" id="WP_003351629.1">
    <property type="nucleotide sequence ID" value="NZ_AFEU01000002.1"/>
</dbReference>
<dbReference type="InterPro" id="IPR036388">
    <property type="entry name" value="WH-like_DNA-bd_sf"/>
</dbReference>
<dbReference type="eggNOG" id="COG1420">
    <property type="taxonomic scope" value="Bacteria"/>
</dbReference>
<evidence type="ECO:0000313" key="3">
    <source>
        <dbReference type="Proteomes" id="UP000010523"/>
    </source>
</evidence>
<organism evidence="2 3">
    <name type="scientific">Bacillus methanolicus PB1</name>
    <dbReference type="NCBI Taxonomy" id="997296"/>
    <lineage>
        <taxon>Bacteria</taxon>
        <taxon>Bacillati</taxon>
        <taxon>Bacillota</taxon>
        <taxon>Bacilli</taxon>
        <taxon>Bacillales</taxon>
        <taxon>Bacillaceae</taxon>
        <taxon>Bacillus</taxon>
    </lineage>
</organism>
<evidence type="ECO:0000313" key="2">
    <source>
        <dbReference type="EMBL" id="EIJ80202.1"/>
    </source>
</evidence>
<dbReference type="EMBL" id="AFEU01000002">
    <property type="protein sequence ID" value="EIJ80202.1"/>
    <property type="molecule type" value="Genomic_DNA"/>
</dbReference>
<reference evidence="2 3" key="1">
    <citation type="journal article" date="2012" name="Appl. Environ. Microbiol.">
        <title>Genome Sequence of Thermotolerant Bacillus methanolicus: Features and Regulation Related to Methylotrophy and Production of L-Lysine and L-Glutamate from Methanol.</title>
        <authorList>
            <person name="Heggeset T.M."/>
            <person name="Krog A."/>
            <person name="Balzer S."/>
            <person name="Wentzel A."/>
            <person name="Ellingsen T.E."/>
            <person name="Brautaset T."/>
        </authorList>
    </citation>
    <scope>NUCLEOTIDE SEQUENCE [LARGE SCALE GENOMIC DNA]</scope>
    <source>
        <strain evidence="2 3">PB1</strain>
    </source>
</reference>
<keyword evidence="1" id="KW-1133">Transmembrane helix</keyword>
<proteinExistence type="predicted"/>
<protein>
    <submittedName>
        <fullName evidence="2">Iron dependent repressor</fullName>
    </submittedName>
</protein>
<name>I3E131_BACMT</name>
<accession>I3E131</accession>
<keyword evidence="3" id="KW-1185">Reference proteome</keyword>
<dbReference type="AlphaFoldDB" id="I3E131"/>
<evidence type="ECO:0000256" key="1">
    <source>
        <dbReference type="SAM" id="Phobius"/>
    </source>
</evidence>
<dbReference type="Proteomes" id="UP000010523">
    <property type="component" value="Unassembled WGS sequence"/>
</dbReference>